<evidence type="ECO:0000256" key="2">
    <source>
        <dbReference type="ARBA" id="ARBA00022448"/>
    </source>
</evidence>
<reference evidence="5 6" key="1">
    <citation type="submission" date="2018-05" db="EMBL/GenBank/DDBJ databases">
        <title>Genomic Encyclopedia of Type Strains, Phase IV (KMG-IV): sequencing the most valuable type-strain genomes for metagenomic binning, comparative biology and taxonomic classification.</title>
        <authorList>
            <person name="Goeker M."/>
        </authorList>
    </citation>
    <scope>NUCLEOTIDE SEQUENCE [LARGE SCALE GENOMIC DNA]</scope>
    <source>
        <strain evidence="5 6">DSM 18773</strain>
    </source>
</reference>
<dbReference type="PROSITE" id="PS51257">
    <property type="entry name" value="PROKAR_LIPOPROTEIN"/>
    <property type="match status" value="1"/>
</dbReference>
<comment type="similarity">
    <text evidence="1">Belongs to the bacterial solute-binding protein 1 family.</text>
</comment>
<dbReference type="RefSeq" id="WP_109685747.1">
    <property type="nucleotide sequence ID" value="NZ_QGGL01000001.1"/>
</dbReference>
<dbReference type="PANTHER" id="PTHR30061:SF50">
    <property type="entry name" value="MALTOSE_MALTODEXTRIN-BINDING PERIPLASMIC PROTEIN"/>
    <property type="match status" value="1"/>
</dbReference>
<accession>A0A316DH44</accession>
<dbReference type="Gene3D" id="3.40.190.10">
    <property type="entry name" value="Periplasmic binding protein-like II"/>
    <property type="match status" value="2"/>
</dbReference>
<evidence type="ECO:0000256" key="4">
    <source>
        <dbReference type="SAM" id="SignalP"/>
    </source>
</evidence>
<dbReference type="GO" id="GO:1901982">
    <property type="term" value="F:maltose binding"/>
    <property type="evidence" value="ECO:0007669"/>
    <property type="project" value="TreeGrafter"/>
</dbReference>
<sequence>MKLFTSWKVACVAIIMTSVVTGCSSNSSSGNASSSNTVTAWVMGEGAWKEYYSKLADQFNKEHTDVQVKVDFIPWEQGHDKLIAAAASGAGPDVTTDGGRWTTELAAMGALEPLDAYIDSAYKQDFVESAWETTQWKNKTWGIPQGFTTTGLFYRTDWLQDAGYDRAPKDWDEFRDAAKKMTKDNHFGFGLVGDNSMETTMFWAPFLWQNGGEILTKDLKKATFNSAAGVEALQFYVDIYRKDRSAPESALSTKRNDSHKMFTNGIAGMTTTGPWFFAEIRESKPDLKYAVAPYPVGKQAATLATTDHIVMMKTAKNKEASWKWIDYVTDKQHSQEWNKFIGFIPYRKSGLEDASFTTDPNFKVLINEAKNGHAYPTLPEWPQIDNLIANAVQEALAGKKQPKEALDDAAKKVDEILAQSK</sequence>
<dbReference type="PANTHER" id="PTHR30061">
    <property type="entry name" value="MALTOSE-BINDING PERIPLASMIC PROTEIN"/>
    <property type="match status" value="1"/>
</dbReference>
<keyword evidence="6" id="KW-1185">Reference proteome</keyword>
<dbReference type="Pfam" id="PF01547">
    <property type="entry name" value="SBP_bac_1"/>
    <property type="match status" value="1"/>
</dbReference>
<keyword evidence="3 4" id="KW-0732">Signal</keyword>
<gene>
    <name evidence="5" type="ORF">C7459_101425</name>
</gene>
<comment type="caution">
    <text evidence="5">The sequence shown here is derived from an EMBL/GenBank/DDBJ whole genome shotgun (WGS) entry which is preliminary data.</text>
</comment>
<dbReference type="GO" id="GO:0042956">
    <property type="term" value="P:maltodextrin transmembrane transport"/>
    <property type="evidence" value="ECO:0007669"/>
    <property type="project" value="TreeGrafter"/>
</dbReference>
<dbReference type="SUPFAM" id="SSF53850">
    <property type="entry name" value="Periplasmic binding protein-like II"/>
    <property type="match status" value="1"/>
</dbReference>
<dbReference type="AlphaFoldDB" id="A0A316DH44"/>
<feature type="chain" id="PRO_5039411756" evidence="4">
    <location>
        <begin position="23"/>
        <end position="421"/>
    </location>
</feature>
<dbReference type="GO" id="GO:0055052">
    <property type="term" value="C:ATP-binding cassette (ABC) transporter complex, substrate-binding subunit-containing"/>
    <property type="evidence" value="ECO:0007669"/>
    <property type="project" value="TreeGrafter"/>
</dbReference>
<organism evidence="5 6">
    <name type="scientific">Tumebacillus permanentifrigoris</name>
    <dbReference type="NCBI Taxonomy" id="378543"/>
    <lineage>
        <taxon>Bacteria</taxon>
        <taxon>Bacillati</taxon>
        <taxon>Bacillota</taxon>
        <taxon>Bacilli</taxon>
        <taxon>Bacillales</taxon>
        <taxon>Alicyclobacillaceae</taxon>
        <taxon>Tumebacillus</taxon>
    </lineage>
</organism>
<dbReference type="OrthoDB" id="9795467at2"/>
<keyword evidence="2" id="KW-0813">Transport</keyword>
<proteinExistence type="inferred from homology"/>
<dbReference type="InterPro" id="IPR006059">
    <property type="entry name" value="SBP"/>
</dbReference>
<dbReference type="Proteomes" id="UP000245634">
    <property type="component" value="Unassembled WGS sequence"/>
</dbReference>
<feature type="signal peptide" evidence="4">
    <location>
        <begin position="1"/>
        <end position="22"/>
    </location>
</feature>
<name>A0A316DH44_9BACL</name>
<evidence type="ECO:0000256" key="3">
    <source>
        <dbReference type="ARBA" id="ARBA00022729"/>
    </source>
</evidence>
<evidence type="ECO:0000313" key="6">
    <source>
        <dbReference type="Proteomes" id="UP000245634"/>
    </source>
</evidence>
<protein>
    <submittedName>
        <fullName evidence="5">Carbohydrate ABC transporter substrate-binding protein (CUT1 family)</fullName>
    </submittedName>
</protein>
<dbReference type="GO" id="GO:0015768">
    <property type="term" value="P:maltose transport"/>
    <property type="evidence" value="ECO:0007669"/>
    <property type="project" value="TreeGrafter"/>
</dbReference>
<evidence type="ECO:0000256" key="1">
    <source>
        <dbReference type="ARBA" id="ARBA00008520"/>
    </source>
</evidence>
<evidence type="ECO:0000313" key="5">
    <source>
        <dbReference type="EMBL" id="PWK16559.1"/>
    </source>
</evidence>
<dbReference type="EMBL" id="QGGL01000001">
    <property type="protein sequence ID" value="PWK16559.1"/>
    <property type="molecule type" value="Genomic_DNA"/>
</dbReference>